<accession>A0ABQ6MTQ5</accession>
<keyword evidence="2" id="KW-1185">Reference proteome</keyword>
<dbReference type="Proteomes" id="UP001165060">
    <property type="component" value="Unassembled WGS sequence"/>
</dbReference>
<protein>
    <submittedName>
        <fullName evidence="1">Uncharacterized protein</fullName>
    </submittedName>
</protein>
<evidence type="ECO:0000313" key="1">
    <source>
        <dbReference type="EMBL" id="GMI33208.1"/>
    </source>
</evidence>
<comment type="caution">
    <text evidence="1">The sequence shown here is derived from an EMBL/GenBank/DDBJ whole genome shotgun (WGS) entry which is preliminary data.</text>
</comment>
<reference evidence="1 2" key="1">
    <citation type="journal article" date="2023" name="Commun. Biol.">
        <title>Genome analysis of Parmales, the sister group of diatoms, reveals the evolutionary specialization of diatoms from phago-mixotrophs to photoautotrophs.</title>
        <authorList>
            <person name="Ban H."/>
            <person name="Sato S."/>
            <person name="Yoshikawa S."/>
            <person name="Yamada K."/>
            <person name="Nakamura Y."/>
            <person name="Ichinomiya M."/>
            <person name="Sato N."/>
            <person name="Blanc-Mathieu R."/>
            <person name="Endo H."/>
            <person name="Kuwata A."/>
            <person name="Ogata H."/>
        </authorList>
    </citation>
    <scope>NUCLEOTIDE SEQUENCE [LARGE SCALE GENOMIC DNA]</scope>
</reference>
<dbReference type="EMBL" id="BRYB01001764">
    <property type="protein sequence ID" value="GMI33208.1"/>
    <property type="molecule type" value="Genomic_DNA"/>
</dbReference>
<name>A0ABQ6MTQ5_9STRA</name>
<gene>
    <name evidence="1" type="ORF">TeGR_g5770</name>
</gene>
<sequence>MLKSTWMIDSNATYHGTVEIEGVVADQWECIGSVNGVNNYAATTSEDRRPVAFWELHNNETKRWDFQLDTFIAGPPDAALFAVPEGCRKFCPLF</sequence>
<organism evidence="1 2">
    <name type="scientific">Tetraparma gracilis</name>
    <dbReference type="NCBI Taxonomy" id="2962635"/>
    <lineage>
        <taxon>Eukaryota</taxon>
        <taxon>Sar</taxon>
        <taxon>Stramenopiles</taxon>
        <taxon>Ochrophyta</taxon>
        <taxon>Bolidophyceae</taxon>
        <taxon>Parmales</taxon>
        <taxon>Triparmaceae</taxon>
        <taxon>Tetraparma</taxon>
    </lineage>
</organism>
<proteinExistence type="predicted"/>
<evidence type="ECO:0000313" key="2">
    <source>
        <dbReference type="Proteomes" id="UP001165060"/>
    </source>
</evidence>